<dbReference type="Proteomes" id="UP000184048">
    <property type="component" value="Unassembled WGS sequence"/>
</dbReference>
<reference evidence="1 2" key="1">
    <citation type="submission" date="2016-11" db="EMBL/GenBank/DDBJ databases">
        <authorList>
            <person name="Jaros S."/>
            <person name="Januszkiewicz K."/>
            <person name="Wedrychowicz H."/>
        </authorList>
    </citation>
    <scope>NUCLEOTIDE SEQUENCE [LARGE SCALE GENOMIC DNA]</scope>
    <source>
        <strain evidence="1 2">DSM 18119</strain>
    </source>
</reference>
<sequence length="166" mass="18648">MNEQLFLHNVNTKAKQLNINPLLLLSGIEGLYTFKDVQLNAINYEFLDSLILSIFALRIGDQFHTLAQENLLSSNSGVRDAAAYELQEMKTEQIARSSNTYLQSFASILAGKSIIRNYHEKALEVAAFEIKKTQLAYHANSISTIVLALCETELKDSLNLTNFFNS</sequence>
<proteinExistence type="predicted"/>
<dbReference type="OrthoDB" id="674188at2"/>
<protein>
    <submittedName>
        <fullName evidence="1">Uncharacterized protein</fullName>
    </submittedName>
</protein>
<evidence type="ECO:0000313" key="2">
    <source>
        <dbReference type="Proteomes" id="UP000184048"/>
    </source>
</evidence>
<dbReference type="RefSeq" id="WP_072835327.1">
    <property type="nucleotide sequence ID" value="NZ_FQUU01000008.1"/>
</dbReference>
<name>A0A1M5A6C6_9BACT</name>
<keyword evidence="2" id="KW-1185">Reference proteome</keyword>
<accession>A0A1M5A6C6</accession>
<evidence type="ECO:0000313" key="1">
    <source>
        <dbReference type="EMBL" id="SHF25382.1"/>
    </source>
</evidence>
<gene>
    <name evidence="1" type="ORF">SAMN02745131_02138</name>
</gene>
<dbReference type="AlphaFoldDB" id="A0A1M5A6C6"/>
<organism evidence="1 2">
    <name type="scientific">Flavisolibacter ginsengisoli DSM 18119</name>
    <dbReference type="NCBI Taxonomy" id="1121884"/>
    <lineage>
        <taxon>Bacteria</taxon>
        <taxon>Pseudomonadati</taxon>
        <taxon>Bacteroidota</taxon>
        <taxon>Chitinophagia</taxon>
        <taxon>Chitinophagales</taxon>
        <taxon>Chitinophagaceae</taxon>
        <taxon>Flavisolibacter</taxon>
    </lineage>
</organism>
<dbReference type="EMBL" id="FQUU01000008">
    <property type="protein sequence ID" value="SHF25382.1"/>
    <property type="molecule type" value="Genomic_DNA"/>
</dbReference>